<dbReference type="EMBL" id="JAACJN010000010">
    <property type="protein sequence ID" value="KAF5391289.1"/>
    <property type="molecule type" value="Genomic_DNA"/>
</dbReference>
<evidence type="ECO:0000256" key="2">
    <source>
        <dbReference type="PROSITE-ProRule" id="PRU00505"/>
    </source>
</evidence>
<feature type="compositionally biased region" description="Low complexity" evidence="3">
    <location>
        <begin position="1"/>
        <end position="15"/>
    </location>
</feature>
<gene>
    <name evidence="5" type="ORF">D9757_001921</name>
</gene>
<dbReference type="Proteomes" id="UP000518752">
    <property type="component" value="Unassembled WGS sequence"/>
</dbReference>
<dbReference type="InterPro" id="IPR000818">
    <property type="entry name" value="TEA/ATTS_dom"/>
</dbReference>
<feature type="region of interest" description="Disordered" evidence="3">
    <location>
        <begin position="144"/>
        <end position="174"/>
    </location>
</feature>
<feature type="region of interest" description="Disordered" evidence="3">
    <location>
        <begin position="1"/>
        <end position="20"/>
    </location>
</feature>
<protein>
    <recommendedName>
        <fullName evidence="4">TEA domain-containing protein</fullName>
    </recommendedName>
</protein>
<proteinExistence type="inferred from homology"/>
<dbReference type="OrthoDB" id="10006572at2759"/>
<evidence type="ECO:0000313" key="6">
    <source>
        <dbReference type="Proteomes" id="UP000518752"/>
    </source>
</evidence>
<dbReference type="Pfam" id="PF01285">
    <property type="entry name" value="TEA"/>
    <property type="match status" value="1"/>
</dbReference>
<feature type="domain" description="TEA" evidence="4">
    <location>
        <begin position="41"/>
        <end position="122"/>
    </location>
</feature>
<comment type="similarity">
    <text evidence="1">Belongs to the TEC1 family.</text>
</comment>
<feature type="DNA-binding region" description="TEA" evidence="2">
    <location>
        <begin position="41"/>
        <end position="122"/>
    </location>
</feature>
<dbReference type="Gene3D" id="6.10.20.40">
    <property type="entry name" value="TEA/ATTS domain"/>
    <property type="match status" value="1"/>
</dbReference>
<evidence type="ECO:0000313" key="5">
    <source>
        <dbReference type="EMBL" id="KAF5391289.1"/>
    </source>
</evidence>
<dbReference type="GO" id="GO:0003700">
    <property type="term" value="F:DNA-binding transcription factor activity"/>
    <property type="evidence" value="ECO:0007669"/>
    <property type="project" value="InterPro"/>
</dbReference>
<evidence type="ECO:0000256" key="3">
    <source>
        <dbReference type="SAM" id="MobiDB-lite"/>
    </source>
</evidence>
<dbReference type="SMART" id="SM00426">
    <property type="entry name" value="TEA"/>
    <property type="match status" value="1"/>
</dbReference>
<feature type="compositionally biased region" description="Low complexity" evidence="3">
    <location>
        <begin position="156"/>
        <end position="174"/>
    </location>
</feature>
<comment type="caution">
    <text evidence="5">The sequence shown here is derived from an EMBL/GenBank/DDBJ whole genome shotgun (WGS) entry which is preliminary data.</text>
</comment>
<feature type="compositionally biased region" description="Low complexity" evidence="3">
    <location>
        <begin position="315"/>
        <end position="328"/>
    </location>
</feature>
<feature type="compositionally biased region" description="Low complexity" evidence="3">
    <location>
        <begin position="256"/>
        <end position="269"/>
    </location>
</feature>
<evidence type="ECO:0000256" key="1">
    <source>
        <dbReference type="ARBA" id="ARBA00008421"/>
    </source>
</evidence>
<feature type="region of interest" description="Disordered" evidence="3">
    <location>
        <begin position="294"/>
        <end position="328"/>
    </location>
</feature>
<keyword evidence="6" id="KW-1185">Reference proteome</keyword>
<organism evidence="5 6">
    <name type="scientific">Collybiopsis confluens</name>
    <dbReference type="NCBI Taxonomy" id="2823264"/>
    <lineage>
        <taxon>Eukaryota</taxon>
        <taxon>Fungi</taxon>
        <taxon>Dikarya</taxon>
        <taxon>Basidiomycota</taxon>
        <taxon>Agaricomycotina</taxon>
        <taxon>Agaricomycetes</taxon>
        <taxon>Agaricomycetidae</taxon>
        <taxon>Agaricales</taxon>
        <taxon>Marasmiineae</taxon>
        <taxon>Omphalotaceae</taxon>
        <taxon>Collybiopsis</taxon>
    </lineage>
</organism>
<feature type="region of interest" description="Disordered" evidence="3">
    <location>
        <begin position="249"/>
        <end position="269"/>
    </location>
</feature>
<evidence type="ECO:0000259" key="4">
    <source>
        <dbReference type="PROSITE" id="PS51088"/>
    </source>
</evidence>
<dbReference type="AlphaFoldDB" id="A0A8H5HX88"/>
<reference evidence="5 6" key="1">
    <citation type="journal article" date="2020" name="ISME J.">
        <title>Uncovering the hidden diversity of litter-decomposition mechanisms in mushroom-forming fungi.</title>
        <authorList>
            <person name="Floudas D."/>
            <person name="Bentzer J."/>
            <person name="Ahren D."/>
            <person name="Johansson T."/>
            <person name="Persson P."/>
            <person name="Tunlid A."/>
        </authorList>
    </citation>
    <scope>NUCLEOTIDE SEQUENCE [LARGE SCALE GENOMIC DNA]</scope>
    <source>
        <strain evidence="5 6">CBS 406.79</strain>
    </source>
</reference>
<name>A0A8H5HX88_9AGAR</name>
<sequence length="583" mass="63912">MSSSDASSPRSRATSYLNPSVPVSPRSLLTPLRKHHKLLKDGSGLEVWPEYVEQVFVQGLQAYSKSIASHTQPIKSSDSSAPGRSRLRNAFLVSYLAERGIDRSRKQVASHLQVLKNMWKVEDSPNYHLVAGFEQLQSPSGYPSGPVIMSHTNRHPSPAFSSTSSASSSSPSPSFMIGSPIERLSFITSSSYSSPSSSAQSSPLGTQQSFETRHVGPLYIQSQIHSTPLEYPGSQRTAARCFELTPTDPTSHTFHQAPQSAQQQQQQQKQDAYVRRPMMYTGGFKQALAPAVVPHQESQGHRQQRRQPRIFEPVSSSSSTPPHFPTLSHTINRHRVATLMKLSLDTDGMLPLLIELDKLFDHSGQDGAASLRLQLDVPKPTSSRVNLKNPSGFDMQVQVNLSVHPAQTAFKCITQVWGLPRTYLNDRSSKVKQRTVLADHILPRGETSLAGELALVQAPLSCLSREEGIVGVSSLPAHGGTSISASSCRQVLLIFPDSALSRCRWLEQGAALIHQELSCDGQVILHLTYYLRQMEELPAAALLEWELLPSSAATVTSPFPSSSLLPLQHHSLGPQCKSSYLQL</sequence>
<dbReference type="InterPro" id="IPR038096">
    <property type="entry name" value="TEA/ATTS_sf"/>
</dbReference>
<dbReference type="PROSITE" id="PS51088">
    <property type="entry name" value="TEA_2"/>
    <property type="match status" value="1"/>
</dbReference>
<accession>A0A8H5HX88</accession>